<proteinExistence type="predicted"/>
<dbReference type="Proteomes" id="UP000239434">
    <property type="component" value="Unassembled WGS sequence"/>
</dbReference>
<dbReference type="AlphaFoldDB" id="A0A2S9IZG3"/>
<reference evidence="1 2" key="1">
    <citation type="submission" date="2018-02" db="EMBL/GenBank/DDBJ databases">
        <title>The draft genome of Phyllobacterium sp. 1N-3.</title>
        <authorList>
            <person name="Liu L."/>
            <person name="Li L."/>
            <person name="Zhang X."/>
            <person name="Wang T."/>
            <person name="Liang L."/>
        </authorList>
    </citation>
    <scope>NUCLEOTIDE SEQUENCE [LARGE SCALE GENOMIC DNA]</scope>
    <source>
        <strain evidence="1 2">1N-3</strain>
    </source>
</reference>
<organism evidence="1 2">
    <name type="scientific">Phyllobacterium phragmitis</name>
    <dbReference type="NCBI Taxonomy" id="2670329"/>
    <lineage>
        <taxon>Bacteria</taxon>
        <taxon>Pseudomonadati</taxon>
        <taxon>Pseudomonadota</taxon>
        <taxon>Alphaproteobacteria</taxon>
        <taxon>Hyphomicrobiales</taxon>
        <taxon>Phyllobacteriaceae</taxon>
        <taxon>Phyllobacterium</taxon>
    </lineage>
</organism>
<protein>
    <submittedName>
        <fullName evidence="1">Uncharacterized protein</fullName>
    </submittedName>
</protein>
<keyword evidence="2" id="KW-1185">Reference proteome</keyword>
<dbReference type="EMBL" id="PVBR01000001">
    <property type="protein sequence ID" value="PRD45923.1"/>
    <property type="molecule type" value="Genomic_DNA"/>
</dbReference>
<accession>A0A2S9IZG3</accession>
<evidence type="ECO:0000313" key="1">
    <source>
        <dbReference type="EMBL" id="PRD45923.1"/>
    </source>
</evidence>
<name>A0A2S9IZG3_9HYPH</name>
<evidence type="ECO:0000313" key="2">
    <source>
        <dbReference type="Proteomes" id="UP000239434"/>
    </source>
</evidence>
<sequence>MRILLLFFFTIGRAFQTWERGCGLAENALFTRRNIVPKCGATCPLPWKEPVDNMAELRCCNMATCQTGTYMKELAAD</sequence>
<comment type="caution">
    <text evidence="1">The sequence shown here is derived from an EMBL/GenBank/DDBJ whole genome shotgun (WGS) entry which is preliminary data.</text>
</comment>
<gene>
    <name evidence="1" type="ORF">C5748_01960</name>
</gene>